<dbReference type="EMBL" id="CM056782">
    <property type="protein sequence ID" value="KAJ8732219.1"/>
    <property type="molecule type" value="Genomic_DNA"/>
</dbReference>
<gene>
    <name evidence="1" type="ORF">PYW08_014949</name>
</gene>
<keyword evidence="2" id="KW-1185">Reference proteome</keyword>
<organism evidence="1 2">
    <name type="scientific">Mythimna loreyi</name>
    <dbReference type="NCBI Taxonomy" id="667449"/>
    <lineage>
        <taxon>Eukaryota</taxon>
        <taxon>Metazoa</taxon>
        <taxon>Ecdysozoa</taxon>
        <taxon>Arthropoda</taxon>
        <taxon>Hexapoda</taxon>
        <taxon>Insecta</taxon>
        <taxon>Pterygota</taxon>
        <taxon>Neoptera</taxon>
        <taxon>Endopterygota</taxon>
        <taxon>Lepidoptera</taxon>
        <taxon>Glossata</taxon>
        <taxon>Ditrysia</taxon>
        <taxon>Noctuoidea</taxon>
        <taxon>Noctuidae</taxon>
        <taxon>Noctuinae</taxon>
        <taxon>Hadenini</taxon>
        <taxon>Mythimna</taxon>
    </lineage>
</organism>
<protein>
    <submittedName>
        <fullName evidence="1">Uncharacterized protein</fullName>
    </submittedName>
</protein>
<name>A0ACC2R407_9NEOP</name>
<reference evidence="1" key="1">
    <citation type="submission" date="2023-03" db="EMBL/GenBank/DDBJ databases">
        <title>Chromosome-level genomes of two armyworms, Mythimna separata and Mythimna loreyi, provide insights into the biosynthesis and reception of sex pheromones.</title>
        <authorList>
            <person name="Zhao H."/>
        </authorList>
    </citation>
    <scope>NUCLEOTIDE SEQUENCE</scope>
    <source>
        <strain evidence="1">BeijingLab</strain>
    </source>
</reference>
<evidence type="ECO:0000313" key="1">
    <source>
        <dbReference type="EMBL" id="KAJ8732219.1"/>
    </source>
</evidence>
<proteinExistence type="predicted"/>
<sequence length="95" mass="10605">MYRFLVLITFCVVLCVGYQAEPKCGENEEYTECKPSCPPEVCFSISAFYDCSDAEPCTKGCACKPGYLRKNMDSSCISTCKCPQRVNAPECQDKE</sequence>
<comment type="caution">
    <text evidence="1">The sequence shown here is derived from an EMBL/GenBank/DDBJ whole genome shotgun (WGS) entry which is preliminary data.</text>
</comment>
<dbReference type="Proteomes" id="UP001231649">
    <property type="component" value="Chromosome 6"/>
</dbReference>
<evidence type="ECO:0000313" key="2">
    <source>
        <dbReference type="Proteomes" id="UP001231649"/>
    </source>
</evidence>
<accession>A0ACC2R407</accession>